<reference evidence="2 3" key="1">
    <citation type="submission" date="2015-09" db="EMBL/GenBank/DDBJ databases">
        <authorList>
            <consortium name="Pathogen Informatics"/>
        </authorList>
    </citation>
    <scope>NUCLEOTIDE SEQUENCE [LARGE SCALE GENOMIC DNA]</scope>
    <source>
        <strain evidence="2 3">2789STDY5834855</strain>
    </source>
</reference>
<dbReference type="RefSeq" id="WP_055276557.1">
    <property type="nucleotide sequence ID" value="NZ_CYZV01000018.1"/>
</dbReference>
<gene>
    <name evidence="2" type="ORF">ERS852470_01878</name>
</gene>
<accession>A0A174DRJ2</accession>
<feature type="region of interest" description="Disordered" evidence="1">
    <location>
        <begin position="101"/>
        <end position="120"/>
    </location>
</feature>
<dbReference type="OrthoDB" id="1913225at2"/>
<evidence type="ECO:0000313" key="2">
    <source>
        <dbReference type="EMBL" id="CUO26889.1"/>
    </source>
</evidence>
<dbReference type="EMBL" id="CYZV01000018">
    <property type="protein sequence ID" value="CUO26889.1"/>
    <property type="molecule type" value="Genomic_DNA"/>
</dbReference>
<name>A0A174DRJ2_9CLOT</name>
<protein>
    <submittedName>
        <fullName evidence="2">Bacteriophage-like protein</fullName>
    </submittedName>
</protein>
<dbReference type="Gene3D" id="1.10.10.10">
    <property type="entry name" value="Winged helix-like DNA-binding domain superfamily/Winged helix DNA-binding domain"/>
    <property type="match status" value="1"/>
</dbReference>
<proteinExistence type="predicted"/>
<dbReference type="InterPro" id="IPR036388">
    <property type="entry name" value="WH-like_DNA-bd_sf"/>
</dbReference>
<sequence>MQKISKDFIKFRQHIRTLNLSINEQYLLELFFEFYNYEYGYCFLKFVDILKAFNTTSKNRISTVIKSLEEKGLITVDRENKNNRYFINGINNFINVSDAAEKTPETTKKPKKISVDSNGEKPLDGQVTVEEAIKTNEKLNLVNKIITVGKASAELQEVIETKSIEEIKEVIEDVKSNNNGLVTSKYILNAFMNIKQCNVIQFRRNYTANNSKKLGEINPLSFNNFKAREYDYDDLERKLLGWE</sequence>
<organism evidence="2 3">
    <name type="scientific">Clostridium disporicum</name>
    <dbReference type="NCBI Taxonomy" id="84024"/>
    <lineage>
        <taxon>Bacteria</taxon>
        <taxon>Bacillati</taxon>
        <taxon>Bacillota</taxon>
        <taxon>Clostridia</taxon>
        <taxon>Eubacteriales</taxon>
        <taxon>Clostridiaceae</taxon>
        <taxon>Clostridium</taxon>
    </lineage>
</organism>
<dbReference type="SUPFAM" id="SSF46785">
    <property type="entry name" value="Winged helix' DNA-binding domain"/>
    <property type="match status" value="1"/>
</dbReference>
<dbReference type="AlphaFoldDB" id="A0A174DRJ2"/>
<evidence type="ECO:0000313" key="3">
    <source>
        <dbReference type="Proteomes" id="UP000095558"/>
    </source>
</evidence>
<dbReference type="Proteomes" id="UP000095558">
    <property type="component" value="Unassembled WGS sequence"/>
</dbReference>
<evidence type="ECO:0000256" key="1">
    <source>
        <dbReference type="SAM" id="MobiDB-lite"/>
    </source>
</evidence>
<dbReference type="InterPro" id="IPR036390">
    <property type="entry name" value="WH_DNA-bd_sf"/>
</dbReference>